<feature type="compositionally biased region" description="Polar residues" evidence="3">
    <location>
        <begin position="148"/>
        <end position="161"/>
    </location>
</feature>
<reference evidence="4" key="1">
    <citation type="submission" date="2021-10" db="EMBL/GenBank/DDBJ databases">
        <title>De novo Genome Assembly of Clathrus columnatus (Basidiomycota, Fungi) Using Illumina and Nanopore Sequence Data.</title>
        <authorList>
            <person name="Ogiso-Tanaka E."/>
            <person name="Itagaki H."/>
            <person name="Hosoya T."/>
            <person name="Hosaka K."/>
        </authorList>
    </citation>
    <scope>NUCLEOTIDE SEQUENCE</scope>
    <source>
        <strain evidence="4">MO-923</strain>
    </source>
</reference>
<proteinExistence type="inferred from homology"/>
<evidence type="ECO:0000256" key="3">
    <source>
        <dbReference type="SAM" id="MobiDB-lite"/>
    </source>
</evidence>
<evidence type="ECO:0000256" key="2">
    <source>
        <dbReference type="RuleBase" id="RU367162"/>
    </source>
</evidence>
<accession>A0AAV5A700</accession>
<dbReference type="PANTHER" id="PTHR20835">
    <property type="entry name" value="E3 UBIQUITIN-PROTEIN LIGASE PPP1R11-RELATED"/>
    <property type="match status" value="1"/>
</dbReference>
<dbReference type="InterPro" id="IPR011107">
    <property type="entry name" value="PPI_Ypi1"/>
</dbReference>
<dbReference type="EMBL" id="BPWL01000003">
    <property type="protein sequence ID" value="GJJ08331.1"/>
    <property type="molecule type" value="Genomic_DNA"/>
</dbReference>
<feature type="region of interest" description="Disordered" evidence="3">
    <location>
        <begin position="102"/>
        <end position="197"/>
    </location>
</feature>
<dbReference type="Proteomes" id="UP001050691">
    <property type="component" value="Unassembled WGS sequence"/>
</dbReference>
<keyword evidence="2" id="KW-0539">Nucleus</keyword>
<dbReference type="Pfam" id="PF07491">
    <property type="entry name" value="PPI_Ypi1"/>
    <property type="match status" value="1"/>
</dbReference>
<organism evidence="4 5">
    <name type="scientific">Clathrus columnatus</name>
    <dbReference type="NCBI Taxonomy" id="1419009"/>
    <lineage>
        <taxon>Eukaryota</taxon>
        <taxon>Fungi</taxon>
        <taxon>Dikarya</taxon>
        <taxon>Basidiomycota</taxon>
        <taxon>Agaricomycotina</taxon>
        <taxon>Agaricomycetes</taxon>
        <taxon>Phallomycetidae</taxon>
        <taxon>Phallales</taxon>
        <taxon>Clathraceae</taxon>
        <taxon>Clathrus</taxon>
    </lineage>
</organism>
<feature type="compositionally biased region" description="Basic residues" evidence="3">
    <location>
        <begin position="167"/>
        <end position="176"/>
    </location>
</feature>
<evidence type="ECO:0000313" key="5">
    <source>
        <dbReference type="Proteomes" id="UP001050691"/>
    </source>
</evidence>
<feature type="region of interest" description="Disordered" evidence="3">
    <location>
        <begin position="1"/>
        <end position="82"/>
    </location>
</feature>
<comment type="function">
    <text evidence="2">Regulator of type 1 phosphatases which maintains protein phosphatase activity under strict control.</text>
</comment>
<dbReference type="GO" id="GO:0005634">
    <property type="term" value="C:nucleus"/>
    <property type="evidence" value="ECO:0007669"/>
    <property type="project" value="UniProtKB-SubCell"/>
</dbReference>
<sequence>MPSPATTVSSSSTPTPIASTSTALRTITPSDGSRTLVIAQPGNDEEGSHDESSRHLPSGTLRLRGGPRSRPQVAWDIDVVDNENMGKKKSKICCIYHKPKAFDESSDEDSSSGSDSDTDPSASDDGRARPSQRSRRQHHCSHGDHDCTSTPNNAQRSTDLSDISVMQHHHYHHRHLDKPNAYEVQPLTKGRRHAISN</sequence>
<evidence type="ECO:0000256" key="1">
    <source>
        <dbReference type="ARBA" id="ARBA00005605"/>
    </source>
</evidence>
<feature type="compositionally biased region" description="Basic residues" evidence="3">
    <location>
        <begin position="130"/>
        <end position="140"/>
    </location>
</feature>
<keyword evidence="5" id="KW-1185">Reference proteome</keyword>
<dbReference type="GO" id="GO:0008157">
    <property type="term" value="F:protein phosphatase 1 binding"/>
    <property type="evidence" value="ECO:0007669"/>
    <property type="project" value="TreeGrafter"/>
</dbReference>
<protein>
    <recommendedName>
        <fullName evidence="2">Type 1 phosphatases regulator</fullName>
    </recommendedName>
</protein>
<dbReference type="PANTHER" id="PTHR20835:SF0">
    <property type="entry name" value="E3 UBIQUITIN-PROTEIN LIGASE PPP1R11"/>
    <property type="match status" value="1"/>
</dbReference>
<dbReference type="GO" id="GO:0004865">
    <property type="term" value="F:protein serine/threonine phosphatase inhibitor activity"/>
    <property type="evidence" value="ECO:0007669"/>
    <property type="project" value="UniProtKB-UniRule"/>
</dbReference>
<feature type="compositionally biased region" description="Polar residues" evidence="3">
    <location>
        <begin position="24"/>
        <end position="33"/>
    </location>
</feature>
<feature type="compositionally biased region" description="Low complexity" evidence="3">
    <location>
        <begin position="1"/>
        <end position="23"/>
    </location>
</feature>
<dbReference type="AlphaFoldDB" id="A0AAV5A700"/>
<evidence type="ECO:0000313" key="4">
    <source>
        <dbReference type="EMBL" id="GJJ08331.1"/>
    </source>
</evidence>
<comment type="subcellular location">
    <subcellularLocation>
        <location evidence="2">Nucleus</location>
    </subcellularLocation>
</comment>
<comment type="caution">
    <text evidence="4">The sequence shown here is derived from an EMBL/GenBank/DDBJ whole genome shotgun (WGS) entry which is preliminary data.</text>
</comment>
<comment type="similarity">
    <text evidence="1 2">Belongs to the YPI1 family.</text>
</comment>
<feature type="compositionally biased region" description="Low complexity" evidence="3">
    <location>
        <begin position="111"/>
        <end position="123"/>
    </location>
</feature>
<gene>
    <name evidence="4" type="ORF">Clacol_002542</name>
</gene>
<name>A0AAV5A700_9AGAM</name>